<keyword evidence="2" id="KW-1185">Reference proteome</keyword>
<evidence type="ECO:0000313" key="2">
    <source>
        <dbReference type="Proteomes" id="UP000000753"/>
    </source>
</evidence>
<evidence type="ECO:0000313" key="1">
    <source>
        <dbReference type="EMBL" id="ACJ31483.1"/>
    </source>
</evidence>
<dbReference type="AlphaFoldDB" id="B8CV07"/>
<dbReference type="Proteomes" id="UP000000753">
    <property type="component" value="Chromosome"/>
</dbReference>
<proteinExistence type="predicted"/>
<reference evidence="1 2" key="1">
    <citation type="journal article" date="2008" name="PLoS ONE">
        <title>Environmental adaptation: genomic analysis of the piezotolerant and psychrotolerant deep-sea iron reducing bacterium Shewanella piezotolerans WP3.</title>
        <authorList>
            <person name="Wang F."/>
            <person name="Wang J."/>
            <person name="Jian H."/>
            <person name="Zhang B."/>
            <person name="Li S."/>
            <person name="Wang F."/>
            <person name="Zeng X."/>
            <person name="Gao L."/>
            <person name="Bartlett D.H."/>
            <person name="Yu J."/>
            <person name="Hu S."/>
            <person name="Xiao X."/>
        </authorList>
    </citation>
    <scope>NUCLEOTIDE SEQUENCE [LARGE SCALE GENOMIC DNA]</scope>
    <source>
        <strain evidence="2">WP3 / JCM 13877</strain>
    </source>
</reference>
<gene>
    <name evidence="1" type="ordered locus">swp_4861</name>
</gene>
<name>B8CV07_SHEPW</name>
<protein>
    <submittedName>
        <fullName evidence="1">Uncharacterized protein</fullName>
    </submittedName>
</protein>
<accession>B8CV07</accession>
<sequence length="41" mass="4751">MMIITILFNNLIMKQLLIYDVKGRFYSLAASHQHIKTAILS</sequence>
<dbReference type="EMBL" id="CP000472">
    <property type="protein sequence ID" value="ACJ31483.1"/>
    <property type="molecule type" value="Genomic_DNA"/>
</dbReference>
<dbReference type="STRING" id="225849.swp_4861"/>
<organism evidence="1 2">
    <name type="scientific">Shewanella piezotolerans (strain WP3 / JCM 13877)</name>
    <dbReference type="NCBI Taxonomy" id="225849"/>
    <lineage>
        <taxon>Bacteria</taxon>
        <taxon>Pseudomonadati</taxon>
        <taxon>Pseudomonadota</taxon>
        <taxon>Gammaproteobacteria</taxon>
        <taxon>Alteromonadales</taxon>
        <taxon>Shewanellaceae</taxon>
        <taxon>Shewanella</taxon>
    </lineage>
</organism>
<dbReference type="KEGG" id="swp:swp_4861"/>
<dbReference type="HOGENOM" id="CLU_3276599_0_0_6"/>